<evidence type="ECO:0000313" key="2">
    <source>
        <dbReference type="Proteomes" id="UP000594014"/>
    </source>
</evidence>
<accession>A0ACD1AHN6</accession>
<protein>
    <submittedName>
        <fullName evidence="1">PHP domain-containing protein</fullName>
    </submittedName>
</protein>
<keyword evidence="2" id="KW-1185">Reference proteome</keyword>
<reference evidence="1" key="1">
    <citation type="submission" date="2019-08" db="EMBL/GenBank/DDBJ databases">
        <title>Genome sequence of Clostridiales bacterium MT110.</title>
        <authorList>
            <person name="Cao J."/>
        </authorList>
    </citation>
    <scope>NUCLEOTIDE SEQUENCE</scope>
    <source>
        <strain evidence="1">MT110</strain>
    </source>
</reference>
<evidence type="ECO:0000313" key="1">
    <source>
        <dbReference type="EMBL" id="QOX65641.1"/>
    </source>
</evidence>
<name>A0ACD1AHN6_9FIRM</name>
<sequence length="274" mass="30848">MMRYKLTRKQIENKQETKLMKDQSENKYRLSYDLHTHTTFSHGKGSIEDNVKAAVARGLKTIGISDHGPGHVTYGVKRKNIAVMRDEIDRLKPFYPQIEILLGVEANVINPSGRLDVLPEELEHLDYLLAGYHFGVFGEKPVQALGLHTRNFILTGWFHRSTKKQLKHNTDLVVRAIYENEIKILTHPGDKGVFDIAEIAAACAARGTLMEISTWHDWLTVEGIKQAAKSDTRFAISSDAHTPDRIGDCLGAVERSIAAGLDLERIENLIVRDI</sequence>
<organism evidence="1 2">
    <name type="scientific">Anoxybacterium hadale</name>
    <dbReference type="NCBI Taxonomy" id="3408580"/>
    <lineage>
        <taxon>Bacteria</taxon>
        <taxon>Bacillati</taxon>
        <taxon>Bacillota</taxon>
        <taxon>Clostridia</taxon>
        <taxon>Peptostreptococcales</taxon>
        <taxon>Anaerovoracaceae</taxon>
        <taxon>Anoxybacterium</taxon>
    </lineage>
</organism>
<dbReference type="Proteomes" id="UP000594014">
    <property type="component" value="Chromosome"/>
</dbReference>
<proteinExistence type="predicted"/>
<dbReference type="EMBL" id="CP042469">
    <property type="protein sequence ID" value="QOX65641.1"/>
    <property type="molecule type" value="Genomic_DNA"/>
</dbReference>
<gene>
    <name evidence="1" type="ORF">FRZ06_20950</name>
</gene>